<reference evidence="2 3" key="1">
    <citation type="submission" date="2024-04" db="EMBL/GenBank/DDBJ databases">
        <title>Tritrichomonas musculus Genome.</title>
        <authorList>
            <person name="Alves-Ferreira E."/>
            <person name="Grigg M."/>
            <person name="Lorenzi H."/>
            <person name="Galac M."/>
        </authorList>
    </citation>
    <scope>NUCLEOTIDE SEQUENCE [LARGE SCALE GENOMIC DNA]</scope>
    <source>
        <strain evidence="2 3">EAF2021</strain>
    </source>
</reference>
<evidence type="ECO:0000256" key="1">
    <source>
        <dbReference type="SAM" id="MobiDB-lite"/>
    </source>
</evidence>
<accession>A0ABR2IP48</accession>
<keyword evidence="3" id="KW-1185">Reference proteome</keyword>
<proteinExistence type="predicted"/>
<dbReference type="Proteomes" id="UP001470230">
    <property type="component" value="Unassembled WGS sequence"/>
</dbReference>
<feature type="region of interest" description="Disordered" evidence="1">
    <location>
        <begin position="205"/>
        <end position="238"/>
    </location>
</feature>
<evidence type="ECO:0000313" key="2">
    <source>
        <dbReference type="EMBL" id="KAK8866259.1"/>
    </source>
</evidence>
<protein>
    <submittedName>
        <fullName evidence="2">Uncharacterized protein</fullName>
    </submittedName>
</protein>
<gene>
    <name evidence="2" type="ORF">M9Y10_009218</name>
</gene>
<comment type="caution">
    <text evidence="2">The sequence shown here is derived from an EMBL/GenBank/DDBJ whole genome shotgun (WGS) entry which is preliminary data.</text>
</comment>
<evidence type="ECO:0000313" key="3">
    <source>
        <dbReference type="Proteomes" id="UP001470230"/>
    </source>
</evidence>
<dbReference type="EMBL" id="JAPFFF010000015">
    <property type="protein sequence ID" value="KAK8866259.1"/>
    <property type="molecule type" value="Genomic_DNA"/>
</dbReference>
<sequence length="318" mass="35955">MDKKRVLNDKRNYICRKKYLHDCALHIKAAIDFMSIVKGNKIDNEESQKQATLYAQQIEAVCWSPRSQMSAENYQKLMQTKTREITCTILKKTLPFLDINQLQKIASSLLIEHIRNHQTSNSINLDLLNSINVKASITGSDAPHLISSTLLTSQTNENASKIKSKTDFIQATSNLVPAPILGTESILLHKKILEDFTSKFKNLKEQKNQNQHSKPPQKKYNKESNLNKDQGNSKSWRLPISASDSMSAFEYGDGSPNNPYFIPNLEHENNFEERTGLSTILLDNDELIKGSAILPSALPFDVNEGMPETDYFIDALII</sequence>
<organism evidence="2 3">
    <name type="scientific">Tritrichomonas musculus</name>
    <dbReference type="NCBI Taxonomy" id="1915356"/>
    <lineage>
        <taxon>Eukaryota</taxon>
        <taxon>Metamonada</taxon>
        <taxon>Parabasalia</taxon>
        <taxon>Tritrichomonadida</taxon>
        <taxon>Tritrichomonadidae</taxon>
        <taxon>Tritrichomonas</taxon>
    </lineage>
</organism>
<name>A0ABR2IP48_9EUKA</name>